<protein>
    <submittedName>
        <fullName evidence="1">Uncharacterized protein</fullName>
    </submittedName>
</protein>
<dbReference type="AlphaFoldDB" id="A0A0E9XPT2"/>
<organism evidence="1">
    <name type="scientific">Anguilla anguilla</name>
    <name type="common">European freshwater eel</name>
    <name type="synonym">Muraena anguilla</name>
    <dbReference type="NCBI Taxonomy" id="7936"/>
    <lineage>
        <taxon>Eukaryota</taxon>
        <taxon>Metazoa</taxon>
        <taxon>Chordata</taxon>
        <taxon>Craniata</taxon>
        <taxon>Vertebrata</taxon>
        <taxon>Euteleostomi</taxon>
        <taxon>Actinopterygii</taxon>
        <taxon>Neopterygii</taxon>
        <taxon>Teleostei</taxon>
        <taxon>Anguilliformes</taxon>
        <taxon>Anguillidae</taxon>
        <taxon>Anguilla</taxon>
    </lineage>
</organism>
<reference evidence="1" key="1">
    <citation type="submission" date="2014-11" db="EMBL/GenBank/DDBJ databases">
        <authorList>
            <person name="Amaro Gonzalez C."/>
        </authorList>
    </citation>
    <scope>NUCLEOTIDE SEQUENCE</scope>
</reference>
<name>A0A0E9XPT2_ANGAN</name>
<reference evidence="1" key="2">
    <citation type="journal article" date="2015" name="Fish Shellfish Immunol.">
        <title>Early steps in the European eel (Anguilla anguilla)-Vibrio vulnificus interaction in the gills: Role of the RtxA13 toxin.</title>
        <authorList>
            <person name="Callol A."/>
            <person name="Pajuelo D."/>
            <person name="Ebbesson L."/>
            <person name="Teles M."/>
            <person name="MacKenzie S."/>
            <person name="Amaro C."/>
        </authorList>
    </citation>
    <scope>NUCLEOTIDE SEQUENCE</scope>
</reference>
<evidence type="ECO:0000313" key="1">
    <source>
        <dbReference type="EMBL" id="JAI03841.1"/>
    </source>
</evidence>
<accession>A0A0E9XPT2</accession>
<proteinExistence type="predicted"/>
<sequence>MPAIHTNMCLSMYYTVHKNIVCSMWHVSILFGTVYCNRIPLLKSSHKSY</sequence>
<dbReference type="EMBL" id="GBXM01004737">
    <property type="protein sequence ID" value="JAI03841.1"/>
    <property type="molecule type" value="Transcribed_RNA"/>
</dbReference>